<dbReference type="eggNOG" id="COG1629">
    <property type="taxonomic scope" value="Bacteria"/>
</dbReference>
<name>E0NQ96_9BACT</name>
<dbReference type="EMBL" id="AEEI01000015">
    <property type="protein sequence ID" value="EFM02691.1"/>
    <property type="molecule type" value="Genomic_DNA"/>
</dbReference>
<keyword evidence="2 8" id="KW-0813">Transport</keyword>
<dbReference type="Gene3D" id="2.40.170.20">
    <property type="entry name" value="TonB-dependent receptor, beta-barrel domain"/>
    <property type="match status" value="1"/>
</dbReference>
<dbReference type="InterPro" id="IPR039426">
    <property type="entry name" value="TonB-dep_rcpt-like"/>
</dbReference>
<evidence type="ECO:0000256" key="9">
    <source>
        <dbReference type="RuleBase" id="RU003357"/>
    </source>
</evidence>
<dbReference type="STRING" id="862515.HMPREF0658_0347"/>
<reference evidence="13" key="1">
    <citation type="submission" date="2010-07" db="EMBL/GenBank/DDBJ databases">
        <authorList>
            <person name="Muzny D."/>
            <person name="Qin X."/>
            <person name="Deng J."/>
            <person name="Jiang H."/>
            <person name="Liu Y."/>
            <person name="Qu J."/>
            <person name="Song X.-Z."/>
            <person name="Zhang L."/>
            <person name="Thornton R."/>
            <person name="Coyle M."/>
            <person name="Francisco L."/>
            <person name="Jackson L."/>
            <person name="Javaid M."/>
            <person name="Korchina V."/>
            <person name="Kovar C."/>
            <person name="Mata R."/>
            <person name="Mathew T."/>
            <person name="Ngo R."/>
            <person name="Nguyen L."/>
            <person name="Nguyen N."/>
            <person name="Okwuonu G."/>
            <person name="Ongeri F."/>
            <person name="Pham C."/>
            <person name="Simmons D."/>
            <person name="Wilczek-Boney K."/>
            <person name="Hale W."/>
            <person name="Jakkamsetti A."/>
            <person name="Pham P."/>
            <person name="Ruth R."/>
            <person name="San Lucas F."/>
            <person name="Warren J."/>
            <person name="Zhang J."/>
            <person name="Zhao Z."/>
            <person name="Zhou C."/>
            <person name="Zhu D."/>
            <person name="Lee S."/>
            <person name="Bess C."/>
            <person name="Blankenburg K."/>
            <person name="Forbes L."/>
            <person name="Fu Q."/>
            <person name="Gubbala S."/>
            <person name="Hirani K."/>
            <person name="Jayaseelan J.C."/>
            <person name="Lara F."/>
            <person name="Munidasa M."/>
            <person name="Palculict T."/>
            <person name="Patil S."/>
            <person name="Pu L.-L."/>
            <person name="Saada N."/>
            <person name="Tang L."/>
            <person name="Weissenberger G."/>
            <person name="Zhu Y."/>
            <person name="Hemphill L."/>
            <person name="Shang Y."/>
            <person name="Youmans B."/>
            <person name="Ayvaz T."/>
            <person name="Ross M."/>
            <person name="Santibanez J."/>
            <person name="Aqrawi P."/>
            <person name="Gross S."/>
            <person name="Joshi V."/>
            <person name="Fowler G."/>
            <person name="Nazareth L."/>
            <person name="Reid J."/>
            <person name="Worley K."/>
            <person name="Petrosino J."/>
            <person name="Highlander S."/>
            <person name="Gibbs R."/>
        </authorList>
    </citation>
    <scope>NUCLEOTIDE SEQUENCE [LARGE SCALE GENOMIC DNA]</scope>
    <source>
        <strain evidence="13">DSM 16973</strain>
    </source>
</reference>
<evidence type="ECO:0000259" key="11">
    <source>
        <dbReference type="Pfam" id="PF00593"/>
    </source>
</evidence>
<gene>
    <name evidence="13" type="ORF">HMPREF0658_0347</name>
</gene>
<evidence type="ECO:0000313" key="14">
    <source>
        <dbReference type="Proteomes" id="UP000004394"/>
    </source>
</evidence>
<evidence type="ECO:0000256" key="6">
    <source>
        <dbReference type="ARBA" id="ARBA00023136"/>
    </source>
</evidence>
<keyword evidence="3 8" id="KW-1134">Transmembrane beta strand</keyword>
<evidence type="ECO:0000256" key="2">
    <source>
        <dbReference type="ARBA" id="ARBA00022448"/>
    </source>
</evidence>
<dbReference type="InterPro" id="IPR012910">
    <property type="entry name" value="Plug_dom"/>
</dbReference>
<evidence type="ECO:0000256" key="5">
    <source>
        <dbReference type="ARBA" id="ARBA00023077"/>
    </source>
</evidence>
<dbReference type="Proteomes" id="UP000004394">
    <property type="component" value="Unassembled WGS sequence"/>
</dbReference>
<feature type="domain" description="TonB-dependent receptor plug" evidence="12">
    <location>
        <begin position="54"/>
        <end position="139"/>
    </location>
</feature>
<comment type="subcellular location">
    <subcellularLocation>
        <location evidence="1 8">Cell outer membrane</location>
        <topology evidence="1 8">Multi-pass membrane protein</topology>
    </subcellularLocation>
</comment>
<dbReference type="InterPro" id="IPR036942">
    <property type="entry name" value="Beta-barrel_TonB_sf"/>
</dbReference>
<keyword evidence="7 8" id="KW-0998">Cell outer membrane</keyword>
<evidence type="ECO:0000256" key="10">
    <source>
        <dbReference type="SAM" id="MobiDB-lite"/>
    </source>
</evidence>
<keyword evidence="6 8" id="KW-0472">Membrane</keyword>
<dbReference type="BioCyc" id="PMAR862515-HMP:GMOO-358-MONOMER"/>
<dbReference type="NCBIfam" id="TIGR04057">
    <property type="entry name" value="SusC_RagA_signa"/>
    <property type="match status" value="1"/>
</dbReference>
<keyword evidence="5 9" id="KW-0798">TonB box</keyword>
<dbReference type="Pfam" id="PF07715">
    <property type="entry name" value="Plug"/>
    <property type="match status" value="1"/>
</dbReference>
<protein>
    <submittedName>
        <fullName evidence="13">TonB-linked outer membrane protein, SusC/RagA family</fullName>
    </submittedName>
</protein>
<evidence type="ECO:0000256" key="1">
    <source>
        <dbReference type="ARBA" id="ARBA00004571"/>
    </source>
</evidence>
<evidence type="ECO:0000313" key="13">
    <source>
        <dbReference type="EMBL" id="EFM02691.1"/>
    </source>
</evidence>
<comment type="similarity">
    <text evidence="8 9">Belongs to the TonB-dependent receptor family.</text>
</comment>
<dbReference type="GO" id="GO:0009279">
    <property type="term" value="C:cell outer membrane"/>
    <property type="evidence" value="ECO:0007669"/>
    <property type="project" value="UniProtKB-SubCell"/>
</dbReference>
<dbReference type="Pfam" id="PF00593">
    <property type="entry name" value="TonB_dep_Rec_b-barrel"/>
    <property type="match status" value="1"/>
</dbReference>
<dbReference type="RefSeq" id="WP_006948083.1">
    <property type="nucleotide sequence ID" value="NZ_BAJI01000037.1"/>
</dbReference>
<proteinExistence type="inferred from homology"/>
<evidence type="ECO:0000256" key="8">
    <source>
        <dbReference type="PROSITE-ProRule" id="PRU01360"/>
    </source>
</evidence>
<dbReference type="FunFam" id="2.40.170.20:FF:000008">
    <property type="entry name" value="TonB-linked outer membrane protein, SusC/RagA family"/>
    <property type="match status" value="1"/>
</dbReference>
<comment type="caution">
    <text evidence="13">The sequence shown here is derived from an EMBL/GenBank/DDBJ whole genome shotgun (WGS) entry which is preliminary data.</text>
</comment>
<keyword evidence="14" id="KW-1185">Reference proteome</keyword>
<feature type="domain" description="TonB-dependent receptor-like beta-barrel" evidence="11">
    <location>
        <begin position="283"/>
        <end position="851"/>
    </location>
</feature>
<feature type="compositionally biased region" description="Basic residues" evidence="10">
    <location>
        <begin position="33"/>
        <end position="45"/>
    </location>
</feature>
<evidence type="ECO:0000259" key="12">
    <source>
        <dbReference type="Pfam" id="PF07715"/>
    </source>
</evidence>
<dbReference type="InterPro" id="IPR000531">
    <property type="entry name" value="Beta-barrel_TonB"/>
</dbReference>
<dbReference type="NCBIfam" id="TIGR04056">
    <property type="entry name" value="OMP_RagA_SusC"/>
    <property type="match status" value="1"/>
</dbReference>
<dbReference type="InterPro" id="IPR023997">
    <property type="entry name" value="TonB-dep_OMP_SusC/RagA_CS"/>
</dbReference>
<dbReference type="OrthoDB" id="9768177at2"/>
<organism evidence="13 14">
    <name type="scientific">Hoylesella marshii DSM 16973 = JCM 13450</name>
    <dbReference type="NCBI Taxonomy" id="862515"/>
    <lineage>
        <taxon>Bacteria</taxon>
        <taxon>Pseudomonadati</taxon>
        <taxon>Bacteroidota</taxon>
        <taxon>Bacteroidia</taxon>
        <taxon>Bacteroidales</taxon>
        <taxon>Prevotellaceae</taxon>
        <taxon>Hoylesella</taxon>
    </lineage>
</organism>
<dbReference type="InterPro" id="IPR023996">
    <property type="entry name" value="TonB-dep_OMP_SusC/RagA"/>
</dbReference>
<keyword evidence="4 8" id="KW-0812">Transmembrane</keyword>
<sequence>MPYHRNILFTVALICCLTISGQTTDSIPTASGKMHKQGSPRKRDHGKGLMITPLEALQGDLPGVNVSRGGNERLAMLNSVRVRGTTSVTGGNDPLVVIDGISSDLATLSTIYPADIASFKVLKNAAETAQYGSRGASGVIIVTTKKGLAGKFSIAYDANAGIEKAHSFIKMLGRRDYLSTAQTLGLPYVDGGYDTDFQRAITRTGTVQNHHLAFTGGTETANYRASVSYMTHRMVVKTNDYRNFTAKFDLMQKGFDDILTVDFGIFGSSLSSGNLYDMRKLFYSAATQNPTYATGRNATGGWSTNAGASQIAHPMGWLGIENDDKGFNFNTHIGLDFILSKAWRLHLFGSYAYNSLENALFLPLATEAQGKAVRRERKGEDVLGNISFTYRRQWRNHKIEAEVLSEYQRSRQTVFYTTVKGFTGNAFGYHNLGAGAIRPQGGTGSGYESPTLLSFMGRADYTYLNRYRLSVTSRADGSSLVGRNHRWGFFPSVGAEWDIHQEHFMRDLSFINRLSLHSGYGISGNLGGIESYNSLHYMTPIGVIPYGNTPTITMGLMKNINPDLKWESRSSFNIGIESAWLDNRLVFTAEYYYSKTRDMLYPYPVSVPPFAYNTLLANIGSMSNSGVELGLGVVPVSTRDLELNININLSFQTNKLLSLSGMYRGEYLSSSPITPIGSMDGAGFHGGDNNIVYQIVGRPLGVFYLPHCTGLAKNPDGSYSYQIADLDKNGRINTEDGGDRYVAGQAVPKVTLGSNISLRYRNWDVSMQLNGAFGHKIYNATALTYMNMGAFPDYNVMADAPRRNIKDQRATDYWLESGDYVNIDYVTIGYNVPLKSKFMSALRLSCSVNNIATFTAYSGISPMINSYVVNATLGIDDKDVYPVYRSFAIGVGIQF</sequence>
<evidence type="ECO:0000256" key="7">
    <source>
        <dbReference type="ARBA" id="ARBA00023237"/>
    </source>
</evidence>
<dbReference type="AlphaFoldDB" id="E0NQ96"/>
<dbReference type="HOGENOM" id="CLU_004317_0_2_10"/>
<accession>E0NQ96</accession>
<dbReference type="Gene3D" id="2.170.130.10">
    <property type="entry name" value="TonB-dependent receptor, plug domain"/>
    <property type="match status" value="1"/>
</dbReference>
<dbReference type="InterPro" id="IPR037066">
    <property type="entry name" value="Plug_dom_sf"/>
</dbReference>
<dbReference type="PROSITE" id="PS52016">
    <property type="entry name" value="TONB_DEPENDENT_REC_3"/>
    <property type="match status" value="1"/>
</dbReference>
<evidence type="ECO:0000256" key="3">
    <source>
        <dbReference type="ARBA" id="ARBA00022452"/>
    </source>
</evidence>
<feature type="region of interest" description="Disordered" evidence="10">
    <location>
        <begin position="27"/>
        <end position="47"/>
    </location>
</feature>
<dbReference type="SUPFAM" id="SSF56935">
    <property type="entry name" value="Porins"/>
    <property type="match status" value="1"/>
</dbReference>
<evidence type="ECO:0000256" key="4">
    <source>
        <dbReference type="ARBA" id="ARBA00022692"/>
    </source>
</evidence>